<dbReference type="InterPro" id="IPR024145">
    <property type="entry name" value="His_deAcase_SAP30/SAP30L"/>
</dbReference>
<comment type="subcellular location">
    <subcellularLocation>
        <location evidence="1">Nucleus</location>
    </subcellularLocation>
</comment>
<dbReference type="InterPro" id="IPR025718">
    <property type="entry name" value="SAP30_Sin3-bd"/>
</dbReference>
<evidence type="ECO:0000256" key="4">
    <source>
        <dbReference type="ARBA" id="ARBA00023015"/>
    </source>
</evidence>
<dbReference type="Gene3D" id="6.10.160.20">
    <property type="match status" value="1"/>
</dbReference>
<evidence type="ECO:0000256" key="6">
    <source>
        <dbReference type="ARBA" id="ARBA00023242"/>
    </source>
</evidence>
<protein>
    <submittedName>
        <fullName evidence="9">Bafeae84-b6f2-4fb7-ac89-d3bc8c634a5b</fullName>
    </submittedName>
</protein>
<keyword evidence="10" id="KW-1185">Reference proteome</keyword>
<evidence type="ECO:0000256" key="7">
    <source>
        <dbReference type="SAM" id="MobiDB-lite"/>
    </source>
</evidence>
<comment type="caution">
    <text evidence="9">The sequence shown here is derived from an EMBL/GenBank/DDBJ whole genome shotgun (WGS) entry which is preliminary data.</text>
</comment>
<evidence type="ECO:0000313" key="9">
    <source>
        <dbReference type="EMBL" id="CAD6447470.1"/>
    </source>
</evidence>
<accession>A0A8H2W0N8</accession>
<evidence type="ECO:0000256" key="5">
    <source>
        <dbReference type="ARBA" id="ARBA00023163"/>
    </source>
</evidence>
<feature type="domain" description="Histone deacetylase complex subunit SAP30 Sin3 binding" evidence="8">
    <location>
        <begin position="128"/>
        <end position="161"/>
    </location>
</feature>
<dbReference type="PANTHER" id="PTHR13286">
    <property type="entry name" value="SAP30"/>
    <property type="match status" value="1"/>
</dbReference>
<dbReference type="GO" id="GO:0005634">
    <property type="term" value="C:nucleus"/>
    <property type="evidence" value="ECO:0007669"/>
    <property type="project" value="UniProtKB-SubCell"/>
</dbReference>
<dbReference type="InterPro" id="IPR038291">
    <property type="entry name" value="SAP30_C_sf"/>
</dbReference>
<name>A0A8H2W0N8_9HELO</name>
<keyword evidence="4" id="KW-0805">Transcription regulation</keyword>
<evidence type="ECO:0000256" key="3">
    <source>
        <dbReference type="ARBA" id="ARBA00022491"/>
    </source>
</evidence>
<evidence type="ECO:0000256" key="2">
    <source>
        <dbReference type="ARBA" id="ARBA00006283"/>
    </source>
</evidence>
<evidence type="ECO:0000256" key="1">
    <source>
        <dbReference type="ARBA" id="ARBA00004123"/>
    </source>
</evidence>
<comment type="similarity">
    <text evidence="2">Belongs to the SAP30 family.</text>
</comment>
<dbReference type="Proteomes" id="UP000624404">
    <property type="component" value="Unassembled WGS sequence"/>
</dbReference>
<dbReference type="PANTHER" id="PTHR13286:SF23">
    <property type="entry name" value="HISTONE DEACETYLASE COMPLEX SUBUNIT SAP30 SIN3 BINDING DOMAIN-CONTAINING PROTEIN"/>
    <property type="match status" value="1"/>
</dbReference>
<organism evidence="9 10">
    <name type="scientific">Sclerotinia trifoliorum</name>
    <dbReference type="NCBI Taxonomy" id="28548"/>
    <lineage>
        <taxon>Eukaryota</taxon>
        <taxon>Fungi</taxon>
        <taxon>Dikarya</taxon>
        <taxon>Ascomycota</taxon>
        <taxon>Pezizomycotina</taxon>
        <taxon>Leotiomycetes</taxon>
        <taxon>Helotiales</taxon>
        <taxon>Sclerotiniaceae</taxon>
        <taxon>Sclerotinia</taxon>
    </lineage>
</organism>
<reference evidence="9" key="1">
    <citation type="submission" date="2020-10" db="EMBL/GenBank/DDBJ databases">
        <authorList>
            <person name="Kusch S."/>
        </authorList>
    </citation>
    <scope>NUCLEOTIDE SEQUENCE</scope>
    <source>
        <strain evidence="9">SwB9</strain>
    </source>
</reference>
<keyword evidence="3" id="KW-0678">Repressor</keyword>
<sequence length="187" mass="20823">MRKAPRPQQPDDSEASSTKEKGNPNATPTTNGKGKRVASSAVNANASGANSTLTAPSAVAGAAGNTNTDGNVGIQWSEFDPSVLHSYRYEHGMHTPPAFNSSYNQIVLSQSSIGRMSPTMVRKKEHKRQSKEQLANTVRKHFNSQSVNENDVIVKFLYKVRYQDKKFRMRFMPQLRHMERSQVERSA</sequence>
<evidence type="ECO:0000313" key="10">
    <source>
        <dbReference type="Proteomes" id="UP000624404"/>
    </source>
</evidence>
<gene>
    <name evidence="9" type="ORF">SCLTRI_LOCUS7262</name>
</gene>
<dbReference type="AlphaFoldDB" id="A0A8H2W0N8"/>
<keyword evidence="5" id="KW-0804">Transcription</keyword>
<keyword evidence="6" id="KW-0539">Nucleus</keyword>
<proteinExistence type="inferred from homology"/>
<evidence type="ECO:0000259" key="8">
    <source>
        <dbReference type="Pfam" id="PF13867"/>
    </source>
</evidence>
<dbReference type="Pfam" id="PF13867">
    <property type="entry name" value="SAP30_Sin3_bdg"/>
    <property type="match status" value="1"/>
</dbReference>
<dbReference type="EMBL" id="CAJHIA010000026">
    <property type="protein sequence ID" value="CAD6447470.1"/>
    <property type="molecule type" value="Genomic_DNA"/>
</dbReference>
<feature type="region of interest" description="Disordered" evidence="7">
    <location>
        <begin position="1"/>
        <end position="43"/>
    </location>
</feature>
<dbReference type="OrthoDB" id="510958at2759"/>